<sequence length="436" mass="47361">MRMVLGLVLHTSHRARLAMASEMLTGVQLELVVYEQEREIRPKVQALLNRVRLDGMLLGRVPYDACRDLLPPDLPLTINRYAALELTLTLGRALRQGWAPAPVSIDTFDRSVVDDVTTALGMEPDQVTCLPYAADISYPQIIEFHEKFLAEHSDGFVITVRSEVTRALGNRDRVLNVVPLESTVRAELHELVLRIQSQRAKEMSFAAGIFSVVDFEGDSNLDRARVGLLNMLLNTPEFADAWVDTRGSRGVAVLAHRALFNEVTGNWSALPVVGTAHESLGIRVAAGFGFGSSARKCVVLAEKAVAQAEQTGAPCGFLMDEDGVMVGPLRPGATPLRFTYREHGPDLERLARRAGLSAATISRLAALDRTLAGRPLSPGDLADALHITDPSGRRLIRKLTASGLAVPQGSAQANRRGRPTSLYQLTIAAAIGEDVQ</sequence>
<dbReference type="SUPFAM" id="SSF46785">
    <property type="entry name" value="Winged helix' DNA-binding domain"/>
    <property type="match status" value="1"/>
</dbReference>
<organism evidence="1 2">
    <name type="scientific">Pseudonocardia cypriaca</name>
    <dbReference type="NCBI Taxonomy" id="882449"/>
    <lineage>
        <taxon>Bacteria</taxon>
        <taxon>Bacillati</taxon>
        <taxon>Actinomycetota</taxon>
        <taxon>Actinomycetes</taxon>
        <taxon>Pseudonocardiales</taxon>
        <taxon>Pseudonocardiaceae</taxon>
        <taxon>Pseudonocardia</taxon>
    </lineage>
</organism>
<evidence type="ECO:0000313" key="1">
    <source>
        <dbReference type="EMBL" id="TQM37801.1"/>
    </source>
</evidence>
<dbReference type="InterPro" id="IPR036390">
    <property type="entry name" value="WH_DNA-bd_sf"/>
</dbReference>
<accession>A0A543FVF7</accession>
<dbReference type="RefSeq" id="WP_211362208.1">
    <property type="nucleotide sequence ID" value="NZ_VFPH01000002.1"/>
</dbReference>
<evidence type="ECO:0000313" key="2">
    <source>
        <dbReference type="Proteomes" id="UP000319818"/>
    </source>
</evidence>
<comment type="caution">
    <text evidence="1">The sequence shown here is derived from an EMBL/GenBank/DDBJ whole genome shotgun (WGS) entry which is preliminary data.</text>
</comment>
<dbReference type="AlphaFoldDB" id="A0A543FVF7"/>
<name>A0A543FVF7_9PSEU</name>
<dbReference type="Proteomes" id="UP000319818">
    <property type="component" value="Unassembled WGS sequence"/>
</dbReference>
<reference evidence="1 2" key="1">
    <citation type="submission" date="2019-06" db="EMBL/GenBank/DDBJ databases">
        <title>Sequencing the genomes of 1000 actinobacteria strains.</title>
        <authorList>
            <person name="Klenk H.-P."/>
        </authorList>
    </citation>
    <scope>NUCLEOTIDE SEQUENCE [LARGE SCALE GENOMIC DNA]</scope>
    <source>
        <strain evidence="1 2">DSM 45511</strain>
    </source>
</reference>
<keyword evidence="2" id="KW-1185">Reference proteome</keyword>
<protein>
    <recommendedName>
        <fullName evidence="3">MarR family protein</fullName>
    </recommendedName>
</protein>
<dbReference type="InterPro" id="IPR036388">
    <property type="entry name" value="WH-like_DNA-bd_sf"/>
</dbReference>
<dbReference type="Gene3D" id="1.10.10.10">
    <property type="entry name" value="Winged helix-like DNA-binding domain superfamily/Winged helix DNA-binding domain"/>
    <property type="match status" value="1"/>
</dbReference>
<gene>
    <name evidence="1" type="ORF">FB388_5020</name>
</gene>
<dbReference type="EMBL" id="VFPH01000002">
    <property type="protein sequence ID" value="TQM37801.1"/>
    <property type="molecule type" value="Genomic_DNA"/>
</dbReference>
<proteinExistence type="predicted"/>
<evidence type="ECO:0008006" key="3">
    <source>
        <dbReference type="Google" id="ProtNLM"/>
    </source>
</evidence>